<comment type="similarity">
    <text evidence="1">Belongs to the peptidase S33 family.</text>
</comment>
<keyword evidence="6" id="KW-1185">Reference proteome</keyword>
<evidence type="ECO:0000256" key="2">
    <source>
        <dbReference type="ARBA" id="ARBA00022801"/>
    </source>
</evidence>
<evidence type="ECO:0000256" key="3">
    <source>
        <dbReference type="SAM" id="SignalP"/>
    </source>
</evidence>
<dbReference type="InterPro" id="IPR000073">
    <property type="entry name" value="AB_hydrolase_1"/>
</dbReference>
<evidence type="ECO:0000313" key="5">
    <source>
        <dbReference type="EMBL" id="MFD0920683.1"/>
    </source>
</evidence>
<feature type="chain" id="PRO_5047541068" evidence="3">
    <location>
        <begin position="28"/>
        <end position="479"/>
    </location>
</feature>
<accession>A0ABW3FSN4</accession>
<evidence type="ECO:0000256" key="1">
    <source>
        <dbReference type="ARBA" id="ARBA00010088"/>
    </source>
</evidence>
<dbReference type="InterPro" id="IPR051601">
    <property type="entry name" value="Serine_prot/Carboxylest_S33"/>
</dbReference>
<reference evidence="6" key="1">
    <citation type="journal article" date="2019" name="Int. J. Syst. Evol. Microbiol.">
        <title>The Global Catalogue of Microorganisms (GCM) 10K type strain sequencing project: providing services to taxonomists for standard genome sequencing and annotation.</title>
        <authorList>
            <consortium name="The Broad Institute Genomics Platform"/>
            <consortium name="The Broad Institute Genome Sequencing Center for Infectious Disease"/>
            <person name="Wu L."/>
            <person name="Ma J."/>
        </authorList>
    </citation>
    <scope>NUCLEOTIDE SEQUENCE [LARGE SCALE GENOMIC DNA]</scope>
    <source>
        <strain evidence="6">CCUG 56401</strain>
    </source>
</reference>
<gene>
    <name evidence="5" type="ORF">ACFQ16_13090</name>
</gene>
<name>A0ABW3FSN4_9PSEU</name>
<sequence length="479" mass="51176">MSAAFGRVAAAVVCLLVSLSGAVPAGAAPRALRWGPCPERPDDAAVRCASIRLPVDWANPGGAGFTLALAMRPANGSAPHPGPLVMHPGGPGASGVDAVLHAEQWFSPDLLGRFDLVGFDPRGVARSAPVRCSADLVDRQPFPIPATEREFRDLRAHNARLGRDCAQHTGPVSGHLDATSVARDIDAIRAALGAERISYYGLSYGTLVGERYAELFPHRVRAMALDGVMDHSLDTGEFLRTQSAGVEDGFREFVAWCDRSSTCALHGRDVAAAWDELVRRADAGELPGPDGAPLSWWELSQSAAAAFSGPHWAEFARDIADALAAPPSARAASELLPDPLAVACQDWSFPVTGAAELARYDQRNRVVAPHVRGAALPWLLVSMCQGWPAPVRNPQHPLRVRTDLPVLLLNAVHDPQTPLSWARHVAGQLGERGRLVTYRGWGHHAYGRNACTTGAVDRYLIDRLVPPTGSDCPATGEDR</sequence>
<feature type="signal peptide" evidence="3">
    <location>
        <begin position="1"/>
        <end position="27"/>
    </location>
</feature>
<protein>
    <submittedName>
        <fullName evidence="5">Alpha/beta hydrolase</fullName>
    </submittedName>
</protein>
<dbReference type="EMBL" id="JBHTIW010000008">
    <property type="protein sequence ID" value="MFD0920683.1"/>
    <property type="molecule type" value="Genomic_DNA"/>
</dbReference>
<evidence type="ECO:0000259" key="4">
    <source>
        <dbReference type="Pfam" id="PF00561"/>
    </source>
</evidence>
<keyword evidence="2 5" id="KW-0378">Hydrolase</keyword>
<dbReference type="PANTHER" id="PTHR43248:SF25">
    <property type="entry name" value="AB HYDROLASE-1 DOMAIN-CONTAINING PROTEIN-RELATED"/>
    <property type="match status" value="1"/>
</dbReference>
<dbReference type="Gene3D" id="3.40.50.1820">
    <property type="entry name" value="alpha/beta hydrolase"/>
    <property type="match status" value="1"/>
</dbReference>
<feature type="domain" description="AB hydrolase-1" evidence="4">
    <location>
        <begin position="83"/>
        <end position="446"/>
    </location>
</feature>
<dbReference type="GO" id="GO:0016787">
    <property type="term" value="F:hydrolase activity"/>
    <property type="evidence" value="ECO:0007669"/>
    <property type="project" value="UniProtKB-KW"/>
</dbReference>
<dbReference type="Proteomes" id="UP001597018">
    <property type="component" value="Unassembled WGS sequence"/>
</dbReference>
<dbReference type="InterPro" id="IPR029058">
    <property type="entry name" value="AB_hydrolase_fold"/>
</dbReference>
<dbReference type="RefSeq" id="WP_345600235.1">
    <property type="nucleotide sequence ID" value="NZ_BAABLT010000006.1"/>
</dbReference>
<dbReference type="PANTHER" id="PTHR43248">
    <property type="entry name" value="2-SUCCINYL-6-HYDROXY-2,4-CYCLOHEXADIENE-1-CARBOXYLATE SYNTHASE"/>
    <property type="match status" value="1"/>
</dbReference>
<organism evidence="5 6">
    <name type="scientific">Saccharopolyspora rosea</name>
    <dbReference type="NCBI Taxonomy" id="524884"/>
    <lineage>
        <taxon>Bacteria</taxon>
        <taxon>Bacillati</taxon>
        <taxon>Actinomycetota</taxon>
        <taxon>Actinomycetes</taxon>
        <taxon>Pseudonocardiales</taxon>
        <taxon>Pseudonocardiaceae</taxon>
        <taxon>Saccharopolyspora</taxon>
    </lineage>
</organism>
<dbReference type="SUPFAM" id="SSF53474">
    <property type="entry name" value="alpha/beta-Hydrolases"/>
    <property type="match status" value="1"/>
</dbReference>
<comment type="caution">
    <text evidence="5">The sequence shown here is derived from an EMBL/GenBank/DDBJ whole genome shotgun (WGS) entry which is preliminary data.</text>
</comment>
<dbReference type="Pfam" id="PF00561">
    <property type="entry name" value="Abhydrolase_1"/>
    <property type="match status" value="1"/>
</dbReference>
<evidence type="ECO:0000313" key="6">
    <source>
        <dbReference type="Proteomes" id="UP001597018"/>
    </source>
</evidence>
<proteinExistence type="inferred from homology"/>
<keyword evidence="3" id="KW-0732">Signal</keyword>